<dbReference type="InterPro" id="IPR017438">
    <property type="entry name" value="ATP-NAD_kinase_N"/>
</dbReference>
<keyword evidence="13" id="KW-1185">Reference proteome</keyword>
<dbReference type="InterPro" id="IPR016064">
    <property type="entry name" value="NAD/diacylglycerol_kinase_sf"/>
</dbReference>
<dbReference type="InterPro" id="IPR001206">
    <property type="entry name" value="Diacylglycerol_kinase_cat_dom"/>
</dbReference>
<dbReference type="InterPro" id="IPR045540">
    <property type="entry name" value="YegS/DAGK_C"/>
</dbReference>
<evidence type="ECO:0000256" key="9">
    <source>
        <dbReference type="ARBA" id="ARBA00023209"/>
    </source>
</evidence>
<evidence type="ECO:0000256" key="5">
    <source>
        <dbReference type="ARBA" id="ARBA00022741"/>
    </source>
</evidence>
<dbReference type="AlphaFoldDB" id="A0A926N6Z0"/>
<dbReference type="RefSeq" id="WP_191139156.1">
    <property type="nucleotide sequence ID" value="NZ_JACXAG020000002.1"/>
</dbReference>
<keyword evidence="3" id="KW-0444">Lipid biosynthesis</keyword>
<dbReference type="Gene3D" id="3.40.50.10330">
    <property type="entry name" value="Probable inorganic polyphosphate/atp-NAD kinase, domain 1"/>
    <property type="match status" value="1"/>
</dbReference>
<dbReference type="Gene3D" id="2.60.200.40">
    <property type="match status" value="1"/>
</dbReference>
<dbReference type="GO" id="GO:0008654">
    <property type="term" value="P:phospholipid biosynthetic process"/>
    <property type="evidence" value="ECO:0007669"/>
    <property type="project" value="UniProtKB-KW"/>
</dbReference>
<name>A0A926N6Z0_9BACL</name>
<dbReference type="PANTHER" id="PTHR12358:SF107">
    <property type="entry name" value="LIPID KINASE BMRU-RELATED"/>
    <property type="match status" value="1"/>
</dbReference>
<keyword evidence="7" id="KW-0067">ATP-binding</keyword>
<dbReference type="Proteomes" id="UP000661691">
    <property type="component" value="Unassembled WGS sequence"/>
</dbReference>
<dbReference type="GO" id="GO:0004143">
    <property type="term" value="F:ATP-dependent diacylglycerol kinase activity"/>
    <property type="evidence" value="ECO:0007669"/>
    <property type="project" value="TreeGrafter"/>
</dbReference>
<dbReference type="SUPFAM" id="SSF111331">
    <property type="entry name" value="NAD kinase/diacylglycerol kinase-like"/>
    <property type="match status" value="1"/>
</dbReference>
<keyword evidence="9" id="KW-0594">Phospholipid biosynthesis</keyword>
<evidence type="ECO:0000256" key="10">
    <source>
        <dbReference type="ARBA" id="ARBA00023264"/>
    </source>
</evidence>
<evidence type="ECO:0000256" key="6">
    <source>
        <dbReference type="ARBA" id="ARBA00022777"/>
    </source>
</evidence>
<dbReference type="GO" id="GO:0005524">
    <property type="term" value="F:ATP binding"/>
    <property type="evidence" value="ECO:0007669"/>
    <property type="project" value="UniProtKB-KW"/>
</dbReference>
<evidence type="ECO:0000256" key="4">
    <source>
        <dbReference type="ARBA" id="ARBA00022679"/>
    </source>
</evidence>
<dbReference type="InterPro" id="IPR005218">
    <property type="entry name" value="Diacylglycerol/lipid_kinase"/>
</dbReference>
<dbReference type="InterPro" id="IPR050187">
    <property type="entry name" value="Lipid_Phosphate_FormReg"/>
</dbReference>
<dbReference type="PROSITE" id="PS50146">
    <property type="entry name" value="DAGK"/>
    <property type="match status" value="1"/>
</dbReference>
<keyword evidence="8" id="KW-0443">Lipid metabolism</keyword>
<keyword evidence="10" id="KW-1208">Phospholipid metabolism</keyword>
<dbReference type="Pfam" id="PF19279">
    <property type="entry name" value="YegS_C"/>
    <property type="match status" value="1"/>
</dbReference>
<evidence type="ECO:0000256" key="3">
    <source>
        <dbReference type="ARBA" id="ARBA00022516"/>
    </source>
</evidence>
<dbReference type="GO" id="GO:0005886">
    <property type="term" value="C:plasma membrane"/>
    <property type="evidence" value="ECO:0007669"/>
    <property type="project" value="TreeGrafter"/>
</dbReference>
<reference evidence="12" key="1">
    <citation type="submission" date="2020-09" db="EMBL/GenBank/DDBJ databases">
        <title>A novel bacterium of genus Hazenella, isolated from South China Sea.</title>
        <authorList>
            <person name="Huang H."/>
            <person name="Mo K."/>
            <person name="Hu Y."/>
        </authorList>
    </citation>
    <scope>NUCLEOTIDE SEQUENCE</scope>
    <source>
        <strain evidence="12">IB182357</strain>
    </source>
</reference>
<feature type="domain" description="DAGKc" evidence="11">
    <location>
        <begin position="1"/>
        <end position="130"/>
    </location>
</feature>
<comment type="similarity">
    <text evidence="2">Belongs to the diacylglycerol/lipid kinase family.</text>
</comment>
<evidence type="ECO:0000313" key="13">
    <source>
        <dbReference type="Proteomes" id="UP000661691"/>
    </source>
</evidence>
<evidence type="ECO:0000259" key="11">
    <source>
        <dbReference type="PROSITE" id="PS50146"/>
    </source>
</evidence>
<gene>
    <name evidence="12" type="ORF">IC620_01010</name>
</gene>
<sequence length="307" mass="34633">MQHITLIMNPKAGNQKLHDQLDFILEKLQTIAPEVAVHYTQQEEDGFRFVQEVAPYTDLLIIAGGDGTVHTCINGLASLSRRPPLAILPGGTCNDFARTLGYSQDPVEAIDQIMKRNERKIDVAQHNDSYFLNFWGIGLITQVSNEIEPEMKKKWGRLAYYLSAWKQFDQSESFEVEIQSDDYQYQGPAQMVLIGNGAYVGGLKAYFPLSSVEDGQLDVLVFKTFSLEAITAMFSSHITRDQPQNESLDFFRTKEIKISTTPAQQIDCDGEKTTKTPSLIRTLPGHLRMWVGDDYLNPINSEDDQSD</sequence>
<dbReference type="Pfam" id="PF00781">
    <property type="entry name" value="DAGK_cat"/>
    <property type="match status" value="1"/>
</dbReference>
<evidence type="ECO:0000256" key="1">
    <source>
        <dbReference type="ARBA" id="ARBA00001946"/>
    </source>
</evidence>
<proteinExistence type="inferred from homology"/>
<accession>A0A926N6Z0</accession>
<dbReference type="NCBIfam" id="TIGR00147">
    <property type="entry name" value="YegS/Rv2252/BmrU family lipid kinase"/>
    <property type="match status" value="1"/>
</dbReference>
<dbReference type="PANTHER" id="PTHR12358">
    <property type="entry name" value="SPHINGOSINE KINASE"/>
    <property type="match status" value="1"/>
</dbReference>
<dbReference type="EMBL" id="JACXAH010000002">
    <property type="protein sequence ID" value="MBD1370941.1"/>
    <property type="molecule type" value="Genomic_DNA"/>
</dbReference>
<keyword evidence="5" id="KW-0547">Nucleotide-binding</keyword>
<dbReference type="SMART" id="SM00046">
    <property type="entry name" value="DAGKc"/>
    <property type="match status" value="1"/>
</dbReference>
<comment type="caution">
    <text evidence="12">The sequence shown here is derived from an EMBL/GenBank/DDBJ whole genome shotgun (WGS) entry which is preliminary data.</text>
</comment>
<keyword evidence="4" id="KW-0808">Transferase</keyword>
<evidence type="ECO:0000256" key="2">
    <source>
        <dbReference type="ARBA" id="ARBA00005983"/>
    </source>
</evidence>
<organism evidence="12 13">
    <name type="scientific">Polycladospora coralii</name>
    <dbReference type="NCBI Taxonomy" id="2771432"/>
    <lineage>
        <taxon>Bacteria</taxon>
        <taxon>Bacillati</taxon>
        <taxon>Bacillota</taxon>
        <taxon>Bacilli</taxon>
        <taxon>Bacillales</taxon>
        <taxon>Thermoactinomycetaceae</taxon>
        <taxon>Polycladospora</taxon>
    </lineage>
</organism>
<evidence type="ECO:0000313" key="12">
    <source>
        <dbReference type="EMBL" id="MBD1370941.1"/>
    </source>
</evidence>
<evidence type="ECO:0000256" key="8">
    <source>
        <dbReference type="ARBA" id="ARBA00023098"/>
    </source>
</evidence>
<protein>
    <submittedName>
        <fullName evidence="12">Diacylglycerol kinase family lipid kinase</fullName>
    </submittedName>
</protein>
<comment type="cofactor">
    <cofactor evidence="1">
        <name>Mg(2+)</name>
        <dbReference type="ChEBI" id="CHEBI:18420"/>
    </cofactor>
</comment>
<keyword evidence="6 12" id="KW-0418">Kinase</keyword>
<evidence type="ECO:0000256" key="7">
    <source>
        <dbReference type="ARBA" id="ARBA00022840"/>
    </source>
</evidence>